<sequence>MNKFCTLIEPRIWPALATQQQIQGVQQIAAASGKPKVMDIQQQQQQGKQSTGGQRPLSILPSSLQAVQAANIRAASSVSTQTVHGVQTMVHAQVTIITNMALQQQQQSSVVLGGERPIMPVVSVSGVGVATSQTSQQSPMSAVQQLPLQVLNMKSSFNNIFLLELNISIEYAINSTIIGSQIVSGTSQVQTMSMINQTTDQQTQDNNNSTVMITSPDRNHQTECSLVLSSATNTPPANEENSKSVVKKEDSIPVTIEEVTVSQPETTDGDQSKVVVKDEENSPVKLEEKSCSNPLAGLANTINSITNGVNNEDSTAIPVSVPVNANSKHVPPKAMVKPQVLTHVIEGFVIQEASEPFAVNRTSLNNAVNQETSNILNRNSNSSSEKDNLEEPPRKKHAPNYPNDEDVNNVHVGKCEACGNLIDEQNIKFKKEKRFCSSSCAKRSDIVEKCIINFELNSKKREARDRDGTEKQWTEIETESKTDGDIKKNGEEKSLSSTTTSSSVDETLPKVNPVKWTVGEVCDFIRGLPGCADYAEDFAIQEIDGQALMLLKEDHLMSAMSIKLGPALKIVARIDSMRVESSNSNPTSNNFYSQNFKLQPMGYRVCASI</sequence>
<evidence type="ECO:0000313" key="4">
    <source>
        <dbReference type="Proteomes" id="UP000655588"/>
    </source>
</evidence>
<dbReference type="GO" id="GO:0003682">
    <property type="term" value="F:chromatin binding"/>
    <property type="evidence" value="ECO:0007669"/>
    <property type="project" value="TreeGrafter"/>
</dbReference>
<evidence type="ECO:0000259" key="2">
    <source>
        <dbReference type="PROSITE" id="PS50105"/>
    </source>
</evidence>
<dbReference type="Pfam" id="PF00536">
    <property type="entry name" value="SAM_1"/>
    <property type="match status" value="1"/>
</dbReference>
<dbReference type="CDD" id="cd09577">
    <property type="entry name" value="SAM_Ph1_2_3"/>
    <property type="match status" value="1"/>
</dbReference>
<feature type="compositionally biased region" description="Low complexity" evidence="1">
    <location>
        <begin position="373"/>
        <end position="383"/>
    </location>
</feature>
<dbReference type="SUPFAM" id="SSF47769">
    <property type="entry name" value="SAM/Pointed domain"/>
    <property type="match status" value="1"/>
</dbReference>
<dbReference type="GO" id="GO:0042393">
    <property type="term" value="F:histone binding"/>
    <property type="evidence" value="ECO:0007669"/>
    <property type="project" value="TreeGrafter"/>
</dbReference>
<feature type="domain" description="SAM" evidence="2">
    <location>
        <begin position="516"/>
        <end position="580"/>
    </location>
</feature>
<dbReference type="PANTHER" id="PTHR12247">
    <property type="entry name" value="POLYCOMB GROUP PROTEIN"/>
    <property type="match status" value="1"/>
</dbReference>
<organism evidence="3 4">
    <name type="scientific">Frieseomelitta varia</name>
    <dbReference type="NCBI Taxonomy" id="561572"/>
    <lineage>
        <taxon>Eukaryota</taxon>
        <taxon>Metazoa</taxon>
        <taxon>Ecdysozoa</taxon>
        <taxon>Arthropoda</taxon>
        <taxon>Hexapoda</taxon>
        <taxon>Insecta</taxon>
        <taxon>Pterygota</taxon>
        <taxon>Neoptera</taxon>
        <taxon>Endopterygota</taxon>
        <taxon>Hymenoptera</taxon>
        <taxon>Apocrita</taxon>
        <taxon>Aculeata</taxon>
        <taxon>Apoidea</taxon>
        <taxon>Anthophila</taxon>
        <taxon>Apidae</taxon>
        <taxon>Frieseomelitta</taxon>
    </lineage>
</organism>
<dbReference type="Gene3D" id="1.10.150.50">
    <property type="entry name" value="Transcription Factor, Ets-1"/>
    <property type="match status" value="1"/>
</dbReference>
<accession>A0A833W9V1</accession>
<dbReference type="AlphaFoldDB" id="A0A833W9V1"/>
<feature type="compositionally biased region" description="Basic and acidic residues" evidence="1">
    <location>
        <begin position="461"/>
        <end position="494"/>
    </location>
</feature>
<evidence type="ECO:0000256" key="1">
    <source>
        <dbReference type="SAM" id="MobiDB-lite"/>
    </source>
</evidence>
<dbReference type="PROSITE" id="PS50105">
    <property type="entry name" value="SAM_DOMAIN"/>
    <property type="match status" value="1"/>
</dbReference>
<evidence type="ECO:0000313" key="3">
    <source>
        <dbReference type="EMBL" id="KAF3429147.1"/>
    </source>
</evidence>
<feature type="region of interest" description="Disordered" evidence="1">
    <location>
        <begin position="36"/>
        <end position="55"/>
    </location>
</feature>
<feature type="compositionally biased region" description="Low complexity" evidence="1">
    <location>
        <begin position="41"/>
        <end position="54"/>
    </location>
</feature>
<reference evidence="3" key="1">
    <citation type="submission" date="2019-11" db="EMBL/GenBank/DDBJ databases">
        <title>The nuclear and mitochondrial genomes of Frieseomelitta varia - a highly eusocial stingless bee (Meliponini) with a permanently sterile worker caste.</title>
        <authorList>
            <person name="Freitas F.C.P."/>
            <person name="Lourenco A.P."/>
            <person name="Nunes F.M.F."/>
            <person name="Paschoal A.R."/>
            <person name="Abreu F.C.P."/>
            <person name="Barbin F.O."/>
            <person name="Bataglia L."/>
            <person name="Cardoso-Junior C.A.M."/>
            <person name="Cervoni M.S."/>
            <person name="Silva S.R."/>
            <person name="Dalarmi F."/>
            <person name="Del Lama M.A."/>
            <person name="Depintor T.S."/>
            <person name="Ferreira K.M."/>
            <person name="Goria P.S."/>
            <person name="Jaskot M.C."/>
            <person name="Lago D.C."/>
            <person name="Luna-Lucena D."/>
            <person name="Moda L.M."/>
            <person name="Nascimento L."/>
            <person name="Pedrino M."/>
            <person name="Rabico F.O."/>
            <person name="Sanches F.C."/>
            <person name="Santos D.E."/>
            <person name="Santos C.G."/>
            <person name="Vieira J."/>
            <person name="Lopes T.F."/>
            <person name="Barchuk A.R."/>
            <person name="Hartfelder K."/>
            <person name="Simoes Z.L.P."/>
            <person name="Bitondi M.M.G."/>
            <person name="Pinheiro D.G."/>
        </authorList>
    </citation>
    <scope>NUCLEOTIDE SEQUENCE</scope>
    <source>
        <strain evidence="3">USP_RPSP 00005682</strain>
        <tissue evidence="3">Whole individual</tissue>
    </source>
</reference>
<dbReference type="SMART" id="SM00454">
    <property type="entry name" value="SAM"/>
    <property type="match status" value="1"/>
</dbReference>
<feature type="region of interest" description="Disordered" evidence="1">
    <location>
        <begin position="461"/>
        <end position="506"/>
    </location>
</feature>
<dbReference type="Gene3D" id="3.30.60.160">
    <property type="match status" value="1"/>
</dbReference>
<feature type="compositionally biased region" description="Basic and acidic residues" evidence="1">
    <location>
        <begin position="384"/>
        <end position="393"/>
    </location>
</feature>
<dbReference type="GO" id="GO:0045892">
    <property type="term" value="P:negative regulation of DNA-templated transcription"/>
    <property type="evidence" value="ECO:0007669"/>
    <property type="project" value="TreeGrafter"/>
</dbReference>
<dbReference type="InterPro" id="IPR013761">
    <property type="entry name" value="SAM/pointed_sf"/>
</dbReference>
<keyword evidence="4" id="KW-1185">Reference proteome</keyword>
<dbReference type="Proteomes" id="UP000655588">
    <property type="component" value="Unassembled WGS sequence"/>
</dbReference>
<dbReference type="InterPro" id="IPR050548">
    <property type="entry name" value="PcG_chromatin_remod_factors"/>
</dbReference>
<dbReference type="EMBL" id="WNWW01000177">
    <property type="protein sequence ID" value="KAF3429147.1"/>
    <property type="molecule type" value="Genomic_DNA"/>
</dbReference>
<protein>
    <recommendedName>
        <fullName evidence="2">SAM domain-containing protein</fullName>
    </recommendedName>
</protein>
<dbReference type="PANTHER" id="PTHR12247:SF138">
    <property type="entry name" value="POLYHOMEOTIC DISTAL, ISOFORM A-RELATED"/>
    <property type="match status" value="1"/>
</dbReference>
<comment type="caution">
    <text evidence="3">The sequence shown here is derived from an EMBL/GenBank/DDBJ whole genome shotgun (WGS) entry which is preliminary data.</text>
</comment>
<dbReference type="InterPro" id="IPR038603">
    <property type="entry name" value="Znf_FCS_sf"/>
</dbReference>
<dbReference type="InterPro" id="IPR001660">
    <property type="entry name" value="SAM"/>
</dbReference>
<feature type="region of interest" description="Disordered" evidence="1">
    <location>
        <begin position="262"/>
        <end position="281"/>
    </location>
</feature>
<proteinExistence type="predicted"/>
<name>A0A833W9V1_9HYME</name>
<feature type="region of interest" description="Disordered" evidence="1">
    <location>
        <begin position="370"/>
        <end position="407"/>
    </location>
</feature>
<dbReference type="GO" id="GO:0035102">
    <property type="term" value="C:PRC1 complex"/>
    <property type="evidence" value="ECO:0007669"/>
    <property type="project" value="TreeGrafter"/>
</dbReference>
<gene>
    <name evidence="3" type="ORF">E2986_05179</name>
</gene>